<sequence length="293" mass="33675">MLLNKRISILYFLRGIQSQVLFIGIFAVAIGLLDMLPWFRKISLPLNIPALLGTAVSLLLAFRTSQSYERWWEARTVWGAIVNDSRSFVRLIIQFLPTGEDKIIKDFAERQIIWTYALGESLRKQPFSEKVQQYLKEHNISAVNIPNALLDAHSRQLKEIAVSKGLTDFQQMQLNDMITRLCDSMGKCERLKNTVFPRSYSVLVHILIYVFAAILPFGLDDSQLLVEIGVTFLIPIVFIMIEKTSIIMQDPFENRPVDTPMTSLAQTIEINIRQMIGEQNIPSKKENTLYYEM</sequence>
<dbReference type="Pfam" id="PF25539">
    <property type="entry name" value="Bestrophin_2"/>
    <property type="match status" value="1"/>
</dbReference>
<feature type="transmembrane region" description="Helical" evidence="9">
    <location>
        <begin position="20"/>
        <end position="38"/>
    </location>
</feature>
<evidence type="ECO:0000313" key="13">
    <source>
        <dbReference type="Proteomes" id="UP000279972"/>
    </source>
</evidence>
<evidence type="ECO:0000313" key="12">
    <source>
        <dbReference type="Proteomes" id="UP000236262"/>
    </source>
</evidence>
<keyword evidence="4 9" id="KW-0812">Transmembrane</keyword>
<feature type="transmembrane region" description="Helical" evidence="9">
    <location>
        <begin position="224"/>
        <end position="241"/>
    </location>
</feature>
<evidence type="ECO:0000256" key="5">
    <source>
        <dbReference type="ARBA" id="ARBA00022989"/>
    </source>
</evidence>
<keyword evidence="3" id="KW-1003">Cell membrane</keyword>
<evidence type="ECO:0000256" key="7">
    <source>
        <dbReference type="ARBA" id="ARBA00023136"/>
    </source>
</evidence>
<evidence type="ECO:0008006" key="14">
    <source>
        <dbReference type="Google" id="ProtNLM"/>
    </source>
</evidence>
<dbReference type="AlphaFoldDB" id="A0A3G6RSM9"/>
<evidence type="ECO:0000256" key="6">
    <source>
        <dbReference type="ARBA" id="ARBA00023065"/>
    </source>
</evidence>
<evidence type="ECO:0000256" key="1">
    <source>
        <dbReference type="ARBA" id="ARBA00004651"/>
    </source>
</evidence>
<dbReference type="KEGG" id="clac:EG342_07545"/>
<accession>A0A3G6RSM9</accession>
<dbReference type="Proteomes" id="UP000236262">
    <property type="component" value="Unassembled WGS sequence"/>
</dbReference>
<keyword evidence="2" id="KW-0813">Transport</keyword>
<protein>
    <recommendedName>
        <fullName evidence="14">Bestrophin</fullName>
    </recommendedName>
</protein>
<evidence type="ECO:0000256" key="2">
    <source>
        <dbReference type="ARBA" id="ARBA00022448"/>
    </source>
</evidence>
<name>A0A3G6RSM9_CHRLC</name>
<reference evidence="11 12" key="1">
    <citation type="submission" date="2018-01" db="EMBL/GenBank/DDBJ databases">
        <title>Draft genome sequences of Chryseobacterium lactis NCTC11390, Chryseobacterium oncorhynchi 701B-08, and Chryseobacterium viscerum 687B-08.</title>
        <authorList>
            <person name="Jeong J.-J."/>
            <person name="Lee Y.J."/>
            <person name="Park B."/>
            <person name="Choi I.-G."/>
            <person name="Kim K.D."/>
        </authorList>
    </citation>
    <scope>NUCLEOTIDE SEQUENCE [LARGE SCALE GENOMIC DNA]</scope>
    <source>
        <strain evidence="11 12">NCTC11390</strain>
    </source>
</reference>
<dbReference type="RefSeq" id="WP_103289122.1">
    <property type="nucleotide sequence ID" value="NZ_CP033924.1"/>
</dbReference>
<dbReference type="PANTHER" id="PTHR33281:SF19">
    <property type="entry name" value="VOLTAGE-DEPENDENT ANION CHANNEL-FORMING PROTEIN YNEE"/>
    <property type="match status" value="1"/>
</dbReference>
<dbReference type="Proteomes" id="UP000279972">
    <property type="component" value="Chromosome"/>
</dbReference>
<proteinExistence type="inferred from homology"/>
<organism evidence="11 12">
    <name type="scientific">Chryseobacterium lactis</name>
    <dbReference type="NCBI Taxonomy" id="1241981"/>
    <lineage>
        <taxon>Bacteria</taxon>
        <taxon>Pseudomonadati</taxon>
        <taxon>Bacteroidota</taxon>
        <taxon>Flavobacteriia</taxon>
        <taxon>Flavobacteriales</taxon>
        <taxon>Weeksellaceae</taxon>
        <taxon>Chryseobacterium group</taxon>
        <taxon>Chryseobacterium</taxon>
    </lineage>
</organism>
<dbReference type="InterPro" id="IPR044669">
    <property type="entry name" value="YneE/VCCN1/2-like"/>
</dbReference>
<keyword evidence="7 9" id="KW-0472">Membrane</keyword>
<evidence type="ECO:0000313" key="10">
    <source>
        <dbReference type="EMBL" id="AZA81775.1"/>
    </source>
</evidence>
<feature type="transmembrane region" description="Helical" evidence="9">
    <location>
        <begin position="200"/>
        <end position="218"/>
    </location>
</feature>
<dbReference type="EMBL" id="PPEH01000001">
    <property type="protein sequence ID" value="PNW15625.1"/>
    <property type="molecule type" value="Genomic_DNA"/>
</dbReference>
<keyword evidence="5 9" id="KW-1133">Transmembrane helix</keyword>
<keyword evidence="13" id="KW-1185">Reference proteome</keyword>
<gene>
    <name evidence="11" type="ORF">C1637_04155</name>
    <name evidence="10" type="ORF">EG342_07545</name>
</gene>
<evidence type="ECO:0000256" key="9">
    <source>
        <dbReference type="SAM" id="Phobius"/>
    </source>
</evidence>
<dbReference type="GO" id="GO:0005886">
    <property type="term" value="C:plasma membrane"/>
    <property type="evidence" value="ECO:0007669"/>
    <property type="project" value="UniProtKB-SubCell"/>
</dbReference>
<dbReference type="PANTHER" id="PTHR33281">
    <property type="entry name" value="UPF0187 PROTEIN YNEE"/>
    <property type="match status" value="1"/>
</dbReference>
<comment type="similarity">
    <text evidence="8">Belongs to the anion channel-forming bestrophin (TC 1.A.46) family.</text>
</comment>
<reference evidence="10 13" key="2">
    <citation type="submission" date="2018-11" db="EMBL/GenBank/DDBJ databases">
        <title>Proposal to divide the Flavobacteriaceae and reorganize its genera based on Amino Acid Identity values calculated from whole genome sequences.</title>
        <authorList>
            <person name="Nicholson A.C."/>
            <person name="Gulvik C.A."/>
            <person name="Whitney A.M."/>
            <person name="Humrighouse B.W."/>
            <person name="Bell M."/>
            <person name="Holmes B."/>
            <person name="Steigerwalt A.G."/>
            <person name="Villarma A."/>
            <person name="Sheth M."/>
            <person name="Batra D."/>
            <person name="Pryor J."/>
            <person name="Bernardet J.-F."/>
            <person name="Hugo C."/>
            <person name="Kampfer P."/>
            <person name="Newman J."/>
            <person name="McQuiston J.R."/>
        </authorList>
    </citation>
    <scope>NUCLEOTIDE SEQUENCE [LARGE SCALE GENOMIC DNA]</scope>
    <source>
        <strain evidence="10 13">KC_1864</strain>
    </source>
</reference>
<evidence type="ECO:0000256" key="8">
    <source>
        <dbReference type="ARBA" id="ARBA00034708"/>
    </source>
</evidence>
<evidence type="ECO:0000256" key="3">
    <source>
        <dbReference type="ARBA" id="ARBA00022475"/>
    </source>
</evidence>
<comment type="subcellular location">
    <subcellularLocation>
        <location evidence="1">Cell membrane</location>
        <topology evidence="1">Multi-pass membrane protein</topology>
    </subcellularLocation>
</comment>
<dbReference type="OrthoDB" id="445589at2"/>
<dbReference type="GO" id="GO:0005254">
    <property type="term" value="F:chloride channel activity"/>
    <property type="evidence" value="ECO:0007669"/>
    <property type="project" value="InterPro"/>
</dbReference>
<dbReference type="EMBL" id="CP033924">
    <property type="protein sequence ID" value="AZA81775.1"/>
    <property type="molecule type" value="Genomic_DNA"/>
</dbReference>
<keyword evidence="6" id="KW-0406">Ion transport</keyword>
<evidence type="ECO:0000256" key="4">
    <source>
        <dbReference type="ARBA" id="ARBA00022692"/>
    </source>
</evidence>
<evidence type="ECO:0000313" key="11">
    <source>
        <dbReference type="EMBL" id="PNW15625.1"/>
    </source>
</evidence>
<feature type="transmembrane region" description="Helical" evidence="9">
    <location>
        <begin position="44"/>
        <end position="62"/>
    </location>
</feature>